<evidence type="ECO:0000256" key="3">
    <source>
        <dbReference type="HAMAP-Rule" id="MF_03054"/>
    </source>
</evidence>
<dbReference type="UniPathway" id="UPA00988"/>
<dbReference type="GO" id="GO:0016779">
    <property type="term" value="F:nucleotidyltransferase activity"/>
    <property type="evidence" value="ECO:0007669"/>
    <property type="project" value="UniProtKB-UniRule"/>
</dbReference>
<dbReference type="KEGG" id="ame:727009"/>
<comment type="pathway">
    <text evidence="3">tRNA modification; 5-methoxycarbonylmethyl-2-thiouridine-tRNA biosynthesis.</text>
</comment>
<keyword evidence="1 3" id="KW-0963">Cytoplasm</keyword>
<dbReference type="GeneID" id="727009"/>
<dbReference type="GO" id="GO:0002143">
    <property type="term" value="P:tRNA wobble position uridine thiolation"/>
    <property type="evidence" value="ECO:0007669"/>
    <property type="project" value="TreeGrafter"/>
</dbReference>
<keyword evidence="2 3" id="KW-0819">tRNA processing</keyword>
<comment type="function">
    <text evidence="3">Plays a central role in 2-thiolation of mcm(5)S(2)U at tRNA wobble positions of tRNA(Lys), tRNA(Glu) and tRNA(Gln). May act by forming a heterodimer with NCS6/CTU1 that ligates sulfur from thiocarboxylated URM1 onto the uridine of tRNAs at wobble position.</text>
</comment>
<evidence type="ECO:0000256" key="2">
    <source>
        <dbReference type="ARBA" id="ARBA00022694"/>
    </source>
</evidence>
<dbReference type="GO" id="GO:0032447">
    <property type="term" value="P:protein urmylation"/>
    <property type="evidence" value="ECO:0007669"/>
    <property type="project" value="UniProtKB-UniRule"/>
</dbReference>
<dbReference type="OrthoDB" id="25129at2759"/>
<evidence type="ECO:0000313" key="4">
    <source>
        <dbReference type="EnsemblMetazoa" id="XP_016767737"/>
    </source>
</evidence>
<dbReference type="GO" id="GO:0016783">
    <property type="term" value="F:sulfurtransferase activity"/>
    <property type="evidence" value="ECO:0007669"/>
    <property type="project" value="TreeGrafter"/>
</dbReference>
<comment type="subcellular location">
    <subcellularLocation>
        <location evidence="3">Cytoplasm</location>
    </subcellularLocation>
</comment>
<dbReference type="HAMAP" id="MF_03054">
    <property type="entry name" value="CTU2"/>
    <property type="match status" value="1"/>
</dbReference>
<evidence type="ECO:0000313" key="6">
    <source>
        <dbReference type="RefSeq" id="XP_016767737.2"/>
    </source>
</evidence>
<accession>A0A7M7IHI0</accession>
<evidence type="ECO:0000256" key="1">
    <source>
        <dbReference type="ARBA" id="ARBA00022490"/>
    </source>
</evidence>
<dbReference type="GO" id="GO:0005829">
    <property type="term" value="C:cytosol"/>
    <property type="evidence" value="ECO:0007669"/>
    <property type="project" value="TreeGrafter"/>
</dbReference>
<name>A0A7M7IHI0_APIME</name>
<sequence length="533" mass="61172">MSMMMVTLFKRTNEIINRNNCIRIIIFMNIKQHYTKANKMCTKNISNFDTFEIENITENINTSSFTDIVDIHDTMPFCKKCGCQEVQVFLKNKNQYCKMCFLTMSIHKFRATLGKSKSVRTNDTVLIAHSGKANSTVLLHLITADINKSISKKLKFPFKVLYIDDGVIKKRSIEERESIRNALAKEAENLQLTMYISSLSKCTIDTTTDKELQSINVPLMNTTKEDTMLQEIFNNLENDTARDELLQQLRRKLLVFAARKLNCNKVFIADTSIDLAIKVLGDVSTGRGSQLSFNVAFSDERYSDVKLLRPLRDFTKDDIIAYMECCELHPILNPQKYNFCFPSSIRNIARNFVYKLDSEFYGAVSTIYRTSEKLATNVEPFNNINNDTKIVTNKIDVNNICILCELNFRDSDSYLSKEELSVVQAKLFSKLVSTITDISLDTTINSLNICAQSNNEQSECVNAFTSKKCQCKTDICNSFLRQSMIEKYLCYSCSLIFLNVKKMDNILPNFMFDAIQKELQIANLKKEITDFLL</sequence>
<dbReference type="InterPro" id="IPR014729">
    <property type="entry name" value="Rossmann-like_a/b/a_fold"/>
</dbReference>
<organism evidence="4">
    <name type="scientific">Apis mellifera</name>
    <name type="common">Honeybee</name>
    <dbReference type="NCBI Taxonomy" id="7460"/>
    <lineage>
        <taxon>Eukaryota</taxon>
        <taxon>Metazoa</taxon>
        <taxon>Ecdysozoa</taxon>
        <taxon>Arthropoda</taxon>
        <taxon>Hexapoda</taxon>
        <taxon>Insecta</taxon>
        <taxon>Pterygota</taxon>
        <taxon>Neoptera</taxon>
        <taxon>Endopterygota</taxon>
        <taxon>Hymenoptera</taxon>
        <taxon>Apocrita</taxon>
        <taxon>Aculeata</taxon>
        <taxon>Apoidea</taxon>
        <taxon>Anthophila</taxon>
        <taxon>Apidae</taxon>
        <taxon>Apis</taxon>
    </lineage>
</organism>
<dbReference type="PANTHER" id="PTHR20882">
    <property type="entry name" value="CYTOPLASMIC TRNA 2-THIOLATION PROTEIN 2"/>
    <property type="match status" value="1"/>
</dbReference>
<dbReference type="EnsemblMetazoa" id="XM_016912248">
    <property type="protein sequence ID" value="XP_016767737"/>
    <property type="gene ID" value="LOC727009"/>
</dbReference>
<comment type="similarity">
    <text evidence="3">Belongs to the CTU2/NCS2 family.</text>
</comment>
<protein>
    <recommendedName>
        <fullName evidence="3">Cytoplasmic tRNA 2-thiolation protein 2</fullName>
    </recommendedName>
</protein>
<evidence type="ECO:0000313" key="5">
    <source>
        <dbReference type="Proteomes" id="UP000005203"/>
    </source>
</evidence>
<dbReference type="InterPro" id="IPR019407">
    <property type="entry name" value="CTU2"/>
</dbReference>
<dbReference type="AlphaFoldDB" id="A0A7M7IHI0"/>
<dbReference type="RefSeq" id="XP_016767737.2">
    <property type="nucleotide sequence ID" value="XM_016912248.2"/>
</dbReference>
<accession>A0A8B7KJ39</accession>
<dbReference type="Pfam" id="PF10288">
    <property type="entry name" value="CTU2"/>
    <property type="match status" value="1"/>
</dbReference>
<reference evidence="4" key="1">
    <citation type="submission" date="2021-01" db="UniProtKB">
        <authorList>
            <consortium name="EnsemblMetazoa"/>
        </authorList>
    </citation>
    <scope>IDENTIFICATION</scope>
    <source>
        <strain evidence="4">DH4</strain>
    </source>
</reference>
<dbReference type="CTD" id="348180"/>
<dbReference type="Proteomes" id="UP000005203">
    <property type="component" value="Linkage group LG5"/>
</dbReference>
<proteinExistence type="inferred from homology"/>
<reference evidence="6" key="2">
    <citation type="submission" date="2025-04" db="UniProtKB">
        <authorList>
            <consortium name="RefSeq"/>
        </authorList>
    </citation>
    <scope>IDENTIFICATION</scope>
    <source>
        <strain evidence="6">DH4</strain>
        <tissue evidence="6">Whole body</tissue>
    </source>
</reference>
<dbReference type="Gene3D" id="3.40.50.620">
    <property type="entry name" value="HUPs"/>
    <property type="match status" value="1"/>
</dbReference>
<gene>
    <name evidence="6" type="primary">LOC727009</name>
</gene>
<dbReference type="PANTHER" id="PTHR20882:SF14">
    <property type="entry name" value="CYTOPLASMIC TRNA 2-THIOLATION PROTEIN 2"/>
    <property type="match status" value="1"/>
</dbReference>
<dbReference type="SUPFAM" id="SSF52402">
    <property type="entry name" value="Adenine nucleotide alpha hydrolases-like"/>
    <property type="match status" value="1"/>
</dbReference>
<keyword evidence="5" id="KW-1185">Reference proteome</keyword>
<dbReference type="GO" id="GO:0000049">
    <property type="term" value="F:tRNA binding"/>
    <property type="evidence" value="ECO:0007669"/>
    <property type="project" value="InterPro"/>
</dbReference>